<gene>
    <name evidence="1" type="ORF">CEG14_10920</name>
</gene>
<reference evidence="1 2" key="1">
    <citation type="submission" date="2017-05" db="EMBL/GenBank/DDBJ databases">
        <title>Complete and WGS of Bordetella genogroups.</title>
        <authorList>
            <person name="Spilker T."/>
            <person name="LiPuma J."/>
        </authorList>
    </citation>
    <scope>NUCLEOTIDE SEQUENCE [LARGE SCALE GENOMIC DNA]</scope>
    <source>
        <strain evidence="1 2">AU17610</strain>
    </source>
</reference>
<evidence type="ECO:0000313" key="2">
    <source>
        <dbReference type="Proteomes" id="UP000217005"/>
    </source>
</evidence>
<proteinExistence type="predicted"/>
<name>A0A261SEZ3_9BORD</name>
<accession>A0A261SEZ3</accession>
<organism evidence="1 2">
    <name type="scientific">Bordetella genomosp. 1</name>
    <dbReference type="NCBI Taxonomy" id="1395607"/>
    <lineage>
        <taxon>Bacteria</taxon>
        <taxon>Pseudomonadati</taxon>
        <taxon>Pseudomonadota</taxon>
        <taxon>Betaproteobacteria</taxon>
        <taxon>Burkholderiales</taxon>
        <taxon>Alcaligenaceae</taxon>
        <taxon>Bordetella</taxon>
    </lineage>
</organism>
<dbReference type="EMBL" id="NEVL01000003">
    <property type="protein sequence ID" value="OZI35577.1"/>
    <property type="molecule type" value="Genomic_DNA"/>
</dbReference>
<protein>
    <submittedName>
        <fullName evidence="1">Uncharacterized protein</fullName>
    </submittedName>
</protein>
<comment type="caution">
    <text evidence="1">The sequence shown here is derived from an EMBL/GenBank/DDBJ whole genome shotgun (WGS) entry which is preliminary data.</text>
</comment>
<dbReference type="AlphaFoldDB" id="A0A261SEZ3"/>
<sequence length="70" mass="7448">MRPLLDVAWGVGTAHGVDRLRLGRAMARLEIGEIIGMPGTQGASNRCARIRVIRHTAHAGRGFMLPGSGT</sequence>
<dbReference type="Proteomes" id="UP000217005">
    <property type="component" value="Unassembled WGS sequence"/>
</dbReference>
<evidence type="ECO:0000313" key="1">
    <source>
        <dbReference type="EMBL" id="OZI35577.1"/>
    </source>
</evidence>